<protein>
    <submittedName>
        <fullName evidence="3">Metal dependent phosphohydrolase</fullName>
    </submittedName>
</protein>
<dbReference type="PANTHER" id="PTHR37294:SF1">
    <property type="entry name" value="3'-5' EXORIBONUCLEASE YHAM"/>
    <property type="match status" value="1"/>
</dbReference>
<dbReference type="InterPro" id="IPR003607">
    <property type="entry name" value="HD/PDEase_dom"/>
</dbReference>
<dbReference type="RefSeq" id="WP_015757360.1">
    <property type="nucleotide sequence ID" value="NC_013216.1"/>
</dbReference>
<dbReference type="InterPro" id="IPR004365">
    <property type="entry name" value="NA-bd_OB_tRNA"/>
</dbReference>
<dbReference type="GO" id="GO:0003676">
    <property type="term" value="F:nucleic acid binding"/>
    <property type="evidence" value="ECO:0007669"/>
    <property type="project" value="InterPro"/>
</dbReference>
<dbReference type="Pfam" id="PF01336">
    <property type="entry name" value="tRNA_anti-codon"/>
    <property type="match status" value="1"/>
</dbReference>
<dbReference type="OrthoDB" id="9778453at2"/>
<evidence type="ECO:0000256" key="1">
    <source>
        <dbReference type="ARBA" id="ARBA00022801"/>
    </source>
</evidence>
<dbReference type="CDD" id="cd00077">
    <property type="entry name" value="HDc"/>
    <property type="match status" value="1"/>
</dbReference>
<dbReference type="Gene3D" id="2.40.50.140">
    <property type="entry name" value="Nucleic acid-binding proteins"/>
    <property type="match status" value="1"/>
</dbReference>
<dbReference type="STRING" id="485916.Dtox_1796"/>
<dbReference type="CDD" id="cd04492">
    <property type="entry name" value="YhaM_OBF_like"/>
    <property type="match status" value="1"/>
</dbReference>
<dbReference type="PROSITE" id="PS51831">
    <property type="entry name" value="HD"/>
    <property type="match status" value="1"/>
</dbReference>
<dbReference type="GO" id="GO:0031125">
    <property type="term" value="P:rRNA 3'-end processing"/>
    <property type="evidence" value="ECO:0007669"/>
    <property type="project" value="TreeGrafter"/>
</dbReference>
<evidence type="ECO:0000259" key="2">
    <source>
        <dbReference type="PROSITE" id="PS51831"/>
    </source>
</evidence>
<name>C8VXJ3_DESAS</name>
<dbReference type="SUPFAM" id="SSF50249">
    <property type="entry name" value="Nucleic acid-binding proteins"/>
    <property type="match status" value="1"/>
</dbReference>
<feature type="domain" description="HD" evidence="2">
    <location>
        <begin position="163"/>
        <end position="283"/>
    </location>
</feature>
<sequence>MKIQYIENIRHGLPVDSVYLLQSKRLQGFRGKAGKFLLVVLGDRTGSVEARIWENGEELYDKFNPGDLVKISADTGEFKGKLQLNISSINIYRGKDVDWSAFLPVSPKDKKEMLKSMDSIIMSINNPDLAALLNLFFSDSEWLNKYSTAPAAKKHHQAYLGGLLEHSLNVAQACQQIARVYTQINRDLLLTGAILHDVGKIDEYKYERMIDMSDQGRLLGHIIIGIQMVDRAIEALPGFSDNLRLKLLHMIASHHGEYEWQSPKRPKFLEAYLLHQLDLLDARVDAFTRAAEDRVDSDEAWSDWVKDLERYIYKK</sequence>
<evidence type="ECO:0000313" key="3">
    <source>
        <dbReference type="EMBL" id="ACV62649.1"/>
    </source>
</evidence>
<dbReference type="AlphaFoldDB" id="C8VXJ3"/>
<organism evidence="3 4">
    <name type="scientific">Desulfofarcimen acetoxidans (strain ATCC 49208 / DSM 771 / KCTC 5769 / VKM B-1644 / 5575)</name>
    <name type="common">Desulfotomaculum acetoxidans</name>
    <dbReference type="NCBI Taxonomy" id="485916"/>
    <lineage>
        <taxon>Bacteria</taxon>
        <taxon>Bacillati</taxon>
        <taxon>Bacillota</taxon>
        <taxon>Clostridia</taxon>
        <taxon>Eubacteriales</taxon>
        <taxon>Peptococcaceae</taxon>
        <taxon>Desulfofarcimen</taxon>
    </lineage>
</organism>
<dbReference type="HOGENOM" id="CLU_056349_2_0_9"/>
<dbReference type="KEGG" id="dae:Dtox_1796"/>
<dbReference type="Gene3D" id="1.10.3210.10">
    <property type="entry name" value="Hypothetical protein af1432"/>
    <property type="match status" value="1"/>
</dbReference>
<dbReference type="EMBL" id="CP001720">
    <property type="protein sequence ID" value="ACV62649.1"/>
    <property type="molecule type" value="Genomic_DNA"/>
</dbReference>
<dbReference type="InterPro" id="IPR050798">
    <property type="entry name" value="YhaM_exoribonuc/phosphodiest"/>
</dbReference>
<dbReference type="InterPro" id="IPR012340">
    <property type="entry name" value="NA-bd_OB-fold"/>
</dbReference>
<reference evidence="3 4" key="1">
    <citation type="journal article" date="2009" name="Stand. Genomic Sci.">
        <title>Complete genome sequence of Desulfotomaculum acetoxidans type strain (5575).</title>
        <authorList>
            <person name="Spring S."/>
            <person name="Lapidus A."/>
            <person name="Schroder M."/>
            <person name="Gleim D."/>
            <person name="Sims D."/>
            <person name="Meincke L."/>
            <person name="Glavina Del Rio T."/>
            <person name="Tice H."/>
            <person name="Copeland A."/>
            <person name="Cheng J.F."/>
            <person name="Lucas S."/>
            <person name="Chen F."/>
            <person name="Nolan M."/>
            <person name="Bruce D."/>
            <person name="Goodwin L."/>
            <person name="Pitluck S."/>
            <person name="Ivanova N."/>
            <person name="Mavromatis K."/>
            <person name="Mikhailova N."/>
            <person name="Pati A."/>
            <person name="Chen A."/>
            <person name="Palaniappan K."/>
            <person name="Land M."/>
            <person name="Hauser L."/>
            <person name="Chang Y.J."/>
            <person name="Jeffries C.D."/>
            <person name="Chain P."/>
            <person name="Saunders E."/>
            <person name="Brettin T."/>
            <person name="Detter J.C."/>
            <person name="Goker M."/>
            <person name="Bristow J."/>
            <person name="Eisen J.A."/>
            <person name="Markowitz V."/>
            <person name="Hugenholtz P."/>
            <person name="Kyrpides N.C."/>
            <person name="Klenk H.P."/>
            <person name="Han C."/>
        </authorList>
    </citation>
    <scope>NUCLEOTIDE SEQUENCE [LARGE SCALE GENOMIC DNA]</scope>
    <source>
        <strain evidence="4">ATCC 49208 / DSM 771 / VKM B-1644</strain>
    </source>
</reference>
<dbReference type="InterPro" id="IPR006675">
    <property type="entry name" value="HDIG_dom"/>
</dbReference>
<keyword evidence="1 3" id="KW-0378">Hydrolase</keyword>
<dbReference type="SMART" id="SM00471">
    <property type="entry name" value="HDc"/>
    <property type="match status" value="1"/>
</dbReference>
<evidence type="ECO:0000313" key="4">
    <source>
        <dbReference type="Proteomes" id="UP000002217"/>
    </source>
</evidence>
<gene>
    <name evidence="3" type="ordered locus">Dtox_1796</name>
</gene>
<proteinExistence type="predicted"/>
<dbReference type="Pfam" id="PF01966">
    <property type="entry name" value="HD"/>
    <property type="match status" value="1"/>
</dbReference>
<accession>C8VXJ3</accession>
<dbReference type="InterPro" id="IPR006674">
    <property type="entry name" value="HD_domain"/>
</dbReference>
<keyword evidence="4" id="KW-1185">Reference proteome</keyword>
<dbReference type="SUPFAM" id="SSF109604">
    <property type="entry name" value="HD-domain/PDEase-like"/>
    <property type="match status" value="1"/>
</dbReference>
<dbReference type="GO" id="GO:0016787">
    <property type="term" value="F:hydrolase activity"/>
    <property type="evidence" value="ECO:0007669"/>
    <property type="project" value="UniProtKB-KW"/>
</dbReference>
<dbReference type="Proteomes" id="UP000002217">
    <property type="component" value="Chromosome"/>
</dbReference>
<dbReference type="eggNOG" id="COG3481">
    <property type="taxonomic scope" value="Bacteria"/>
</dbReference>
<dbReference type="PANTHER" id="PTHR37294">
    <property type="entry name" value="3'-5' EXORIBONUCLEASE YHAM"/>
    <property type="match status" value="1"/>
</dbReference>
<dbReference type="NCBIfam" id="TIGR00277">
    <property type="entry name" value="HDIG"/>
    <property type="match status" value="1"/>
</dbReference>